<evidence type="ECO:0000256" key="3">
    <source>
        <dbReference type="ARBA" id="ARBA00022692"/>
    </source>
</evidence>
<dbReference type="GO" id="GO:0042391">
    <property type="term" value="P:regulation of membrane potential"/>
    <property type="evidence" value="ECO:0007669"/>
    <property type="project" value="TreeGrafter"/>
</dbReference>
<accession>A0A9W7B1C9</accession>
<evidence type="ECO:0000256" key="2">
    <source>
        <dbReference type="ARBA" id="ARBA00022448"/>
    </source>
</evidence>
<dbReference type="Pfam" id="PF00520">
    <property type="entry name" value="Ion_trans"/>
    <property type="match status" value="1"/>
</dbReference>
<reference evidence="10" key="1">
    <citation type="journal article" date="2023" name="Commun. Biol.">
        <title>Genome analysis of Parmales, the sister group of diatoms, reveals the evolutionary specialization of diatoms from phago-mixotrophs to photoautotrophs.</title>
        <authorList>
            <person name="Ban H."/>
            <person name="Sato S."/>
            <person name="Yoshikawa S."/>
            <person name="Yamada K."/>
            <person name="Nakamura Y."/>
            <person name="Ichinomiya M."/>
            <person name="Sato N."/>
            <person name="Blanc-Mathieu R."/>
            <person name="Endo H."/>
            <person name="Kuwata A."/>
            <person name="Ogata H."/>
        </authorList>
    </citation>
    <scope>NUCLEOTIDE SEQUENCE [LARGE SCALE GENOMIC DNA]</scope>
</reference>
<dbReference type="SUPFAM" id="SSF51206">
    <property type="entry name" value="cAMP-binding domain-like"/>
    <property type="match status" value="1"/>
</dbReference>
<evidence type="ECO:0000313" key="10">
    <source>
        <dbReference type="Proteomes" id="UP001162640"/>
    </source>
</evidence>
<dbReference type="PROSITE" id="PS00889">
    <property type="entry name" value="CNMP_BINDING_2"/>
    <property type="match status" value="1"/>
</dbReference>
<proteinExistence type="predicted"/>
<dbReference type="Pfam" id="PF00027">
    <property type="entry name" value="cNMP_binding"/>
    <property type="match status" value="1"/>
</dbReference>
<dbReference type="Gene3D" id="1.10.287.70">
    <property type="match status" value="1"/>
</dbReference>
<dbReference type="SMART" id="SM00100">
    <property type="entry name" value="cNMP"/>
    <property type="match status" value="1"/>
</dbReference>
<dbReference type="CDD" id="cd00038">
    <property type="entry name" value="CAP_ED"/>
    <property type="match status" value="1"/>
</dbReference>
<dbReference type="InterPro" id="IPR018488">
    <property type="entry name" value="cNMP-bd_CS"/>
</dbReference>
<evidence type="ECO:0000256" key="5">
    <source>
        <dbReference type="ARBA" id="ARBA00023065"/>
    </source>
</evidence>
<dbReference type="PANTHER" id="PTHR10217">
    <property type="entry name" value="VOLTAGE AND LIGAND GATED POTASSIUM CHANNEL"/>
    <property type="match status" value="1"/>
</dbReference>
<evidence type="ECO:0000256" key="7">
    <source>
        <dbReference type="SAM" id="Phobius"/>
    </source>
</evidence>
<keyword evidence="6 7" id="KW-0472">Membrane</keyword>
<feature type="transmembrane region" description="Helical" evidence="7">
    <location>
        <begin position="338"/>
        <end position="365"/>
    </location>
</feature>
<feature type="domain" description="Cyclic nucleotide-binding" evidence="8">
    <location>
        <begin position="445"/>
        <end position="540"/>
    </location>
</feature>
<feature type="transmembrane region" description="Helical" evidence="7">
    <location>
        <begin position="206"/>
        <end position="223"/>
    </location>
</feature>
<evidence type="ECO:0000259" key="8">
    <source>
        <dbReference type="PROSITE" id="PS50042"/>
    </source>
</evidence>
<feature type="transmembrane region" description="Helical" evidence="7">
    <location>
        <begin position="274"/>
        <end position="295"/>
    </location>
</feature>
<dbReference type="InterPro" id="IPR000595">
    <property type="entry name" value="cNMP-bd_dom"/>
</dbReference>
<keyword evidence="5" id="KW-0406">Ion transport</keyword>
<dbReference type="Gene3D" id="2.60.120.10">
    <property type="entry name" value="Jelly Rolls"/>
    <property type="match status" value="1"/>
</dbReference>
<evidence type="ECO:0000313" key="9">
    <source>
        <dbReference type="EMBL" id="GMH80311.1"/>
    </source>
</evidence>
<dbReference type="InterPro" id="IPR014710">
    <property type="entry name" value="RmlC-like_jellyroll"/>
</dbReference>
<dbReference type="GO" id="GO:0005249">
    <property type="term" value="F:voltage-gated potassium channel activity"/>
    <property type="evidence" value="ECO:0007669"/>
    <property type="project" value="TreeGrafter"/>
</dbReference>
<dbReference type="SUPFAM" id="SSF81324">
    <property type="entry name" value="Voltage-gated potassium channels"/>
    <property type="match status" value="1"/>
</dbReference>
<dbReference type="InterPro" id="IPR018490">
    <property type="entry name" value="cNMP-bd_dom_sf"/>
</dbReference>
<organism evidence="9 10">
    <name type="scientific">Triparma laevis f. inornata</name>
    <dbReference type="NCBI Taxonomy" id="1714386"/>
    <lineage>
        <taxon>Eukaryota</taxon>
        <taxon>Sar</taxon>
        <taxon>Stramenopiles</taxon>
        <taxon>Ochrophyta</taxon>
        <taxon>Bolidophyceae</taxon>
        <taxon>Parmales</taxon>
        <taxon>Triparmaceae</taxon>
        <taxon>Triparma</taxon>
    </lineage>
</organism>
<feature type="transmembrane region" description="Helical" evidence="7">
    <location>
        <begin position="115"/>
        <end position="134"/>
    </location>
</feature>
<dbReference type="PROSITE" id="PS00888">
    <property type="entry name" value="CNMP_BINDING_1"/>
    <property type="match status" value="1"/>
</dbReference>
<evidence type="ECO:0000256" key="4">
    <source>
        <dbReference type="ARBA" id="ARBA00022989"/>
    </source>
</evidence>
<comment type="subcellular location">
    <subcellularLocation>
        <location evidence="1">Membrane</location>
        <topology evidence="1">Multi-pass membrane protein</topology>
    </subcellularLocation>
</comment>
<dbReference type="PROSITE" id="PS50042">
    <property type="entry name" value="CNMP_BINDING_3"/>
    <property type="match status" value="1"/>
</dbReference>
<dbReference type="AlphaFoldDB" id="A0A9W7B1C9"/>
<dbReference type="InterPro" id="IPR005821">
    <property type="entry name" value="Ion_trans_dom"/>
</dbReference>
<keyword evidence="2" id="KW-0813">Transport</keyword>
<dbReference type="GO" id="GO:0005886">
    <property type="term" value="C:plasma membrane"/>
    <property type="evidence" value="ECO:0007669"/>
    <property type="project" value="TreeGrafter"/>
</dbReference>
<dbReference type="Gene3D" id="1.10.287.630">
    <property type="entry name" value="Helix hairpin bin"/>
    <property type="match status" value="1"/>
</dbReference>
<comment type="caution">
    <text evidence="9">The sequence shown here is derived from an EMBL/GenBank/DDBJ whole genome shotgun (WGS) entry which is preliminary data.</text>
</comment>
<gene>
    <name evidence="9" type="ORF">TL16_g08496</name>
</gene>
<keyword evidence="3 7" id="KW-0812">Transmembrane</keyword>
<evidence type="ECO:0000256" key="1">
    <source>
        <dbReference type="ARBA" id="ARBA00004141"/>
    </source>
</evidence>
<dbReference type="InterPro" id="IPR050818">
    <property type="entry name" value="KCNH_animal-type"/>
</dbReference>
<dbReference type="EMBL" id="BLQM01000280">
    <property type="protein sequence ID" value="GMH80311.1"/>
    <property type="molecule type" value="Genomic_DNA"/>
</dbReference>
<keyword evidence="4 7" id="KW-1133">Transmembrane helix</keyword>
<dbReference type="PANTHER" id="PTHR10217:SF435">
    <property type="entry name" value="POTASSIUM VOLTAGE-GATED CHANNEL PROTEIN EAG"/>
    <property type="match status" value="1"/>
</dbReference>
<sequence length="679" mass="78185">MLKKLKRMAPFDSAAEHEFLVNMYKLRGSFVSHGVDLGRAGEGEEYGEKGGSFRQRRGSFTAQIFNNIQNNLKRGMNDKELEHNKHKKSHIKLEKYTNPNSNVLLPRHISWWESFIAFLVIVQVIFLPYILAFTDGGGQDLQNVEFVVDILFCVDMLIQFNVAYRIDVITEMDHGRNKETAELERRLEMDQIMQLETRRSYITKHYIRTWFFIDFLAIVPIFVTSQGGLSLTKTLRLPRLFRLLKVARVVRSLKSNSKLRRFLLYSKYTSAFRLATWILGIFLMNHFIACSWWTFAENSIMAHKDPNDTSGPYITAFYQSVLLMMGEKLDLNSTPEKIFALAVIIFTSIFVAVLFGEVAMIVSSFNANSQKYRRKMTELYEAMETMHLPITLQERVLQFYDFIWSKHHSLNGRTAMFEFMQELSPNLAKEIQMFTYKEMLLSVGFFREFTADVIHRLVMSLESKIFMPSDYIISVGECGTDMFFIEFGKAEVFLNHVHVRTLEKNDYFGEIALITDVRRTASVQASTYIQVVSLDRDSFEWCAEEMTLDSRKRVLKHILKSYQGTDVLQRCSEPDFVYEDTEQKQHEREGDADEDYDNFDLTAVHGEDTIEAHIHMEALGLSSPNSGWAGQADMIQRIDMIESDLGNIGAKLDQLVSMNIRNLGATDRGSLVGDIGGGG</sequence>
<evidence type="ECO:0000256" key="6">
    <source>
        <dbReference type="ARBA" id="ARBA00023136"/>
    </source>
</evidence>
<name>A0A9W7B1C9_9STRA</name>
<dbReference type="Proteomes" id="UP001162640">
    <property type="component" value="Unassembled WGS sequence"/>
</dbReference>
<protein>
    <recommendedName>
        <fullName evidence="8">Cyclic nucleotide-binding domain-containing protein</fullName>
    </recommendedName>
</protein>